<dbReference type="RefSeq" id="WP_179767711.1">
    <property type="nucleotide sequence ID" value="NZ_JACCFO010000001.1"/>
</dbReference>
<dbReference type="EMBL" id="JACCFO010000001">
    <property type="protein sequence ID" value="NYI96328.1"/>
    <property type="molecule type" value="Genomic_DNA"/>
</dbReference>
<dbReference type="PANTHER" id="PTHR10746:SF6">
    <property type="entry name" value="LARGE RIBOSOMAL SUBUNIT PROTEIN UL4M"/>
    <property type="match status" value="1"/>
</dbReference>
<organism evidence="9 10">
    <name type="scientific">Streptomonospora nanhaiensis</name>
    <dbReference type="NCBI Taxonomy" id="1323731"/>
    <lineage>
        <taxon>Bacteria</taxon>
        <taxon>Bacillati</taxon>
        <taxon>Actinomycetota</taxon>
        <taxon>Actinomycetes</taxon>
        <taxon>Streptosporangiales</taxon>
        <taxon>Nocardiopsidaceae</taxon>
        <taxon>Streptomonospora</taxon>
    </lineage>
</organism>
<dbReference type="SUPFAM" id="SSF52166">
    <property type="entry name" value="Ribosomal protein L4"/>
    <property type="match status" value="1"/>
</dbReference>
<feature type="compositionally biased region" description="Basic residues" evidence="8">
    <location>
        <begin position="61"/>
        <end position="72"/>
    </location>
</feature>
<proteinExistence type="inferred from homology"/>
<dbReference type="PANTHER" id="PTHR10746">
    <property type="entry name" value="50S RIBOSOMAL PROTEIN L4"/>
    <property type="match status" value="1"/>
</dbReference>
<evidence type="ECO:0000256" key="6">
    <source>
        <dbReference type="ARBA" id="ARBA00035244"/>
    </source>
</evidence>
<evidence type="ECO:0000313" key="10">
    <source>
        <dbReference type="Proteomes" id="UP000575985"/>
    </source>
</evidence>
<dbReference type="GO" id="GO:0005840">
    <property type="term" value="C:ribosome"/>
    <property type="evidence" value="ECO:0007669"/>
    <property type="project" value="UniProtKB-KW"/>
</dbReference>
<keyword evidence="3 7" id="KW-0694">RNA-binding</keyword>
<reference evidence="9 10" key="1">
    <citation type="submission" date="2020-07" db="EMBL/GenBank/DDBJ databases">
        <title>Sequencing the genomes of 1000 actinobacteria strains.</title>
        <authorList>
            <person name="Klenk H.-P."/>
        </authorList>
    </citation>
    <scope>NUCLEOTIDE SEQUENCE [LARGE SCALE GENOMIC DNA]</scope>
    <source>
        <strain evidence="9 10">DSM 45927</strain>
    </source>
</reference>
<dbReference type="GO" id="GO:0019843">
    <property type="term" value="F:rRNA binding"/>
    <property type="evidence" value="ECO:0007669"/>
    <property type="project" value="UniProtKB-UniRule"/>
</dbReference>
<evidence type="ECO:0000313" key="9">
    <source>
        <dbReference type="EMBL" id="NYI96328.1"/>
    </source>
</evidence>
<comment type="similarity">
    <text evidence="1 7">Belongs to the universal ribosomal protein uL4 family.</text>
</comment>
<protein>
    <recommendedName>
        <fullName evidence="6 7">Large ribosomal subunit protein uL4</fullName>
    </recommendedName>
</protein>
<dbReference type="GO" id="GO:0006412">
    <property type="term" value="P:translation"/>
    <property type="evidence" value="ECO:0007669"/>
    <property type="project" value="UniProtKB-UniRule"/>
</dbReference>
<dbReference type="HAMAP" id="MF_01328_B">
    <property type="entry name" value="Ribosomal_uL4_B"/>
    <property type="match status" value="1"/>
</dbReference>
<keyword evidence="4 7" id="KW-0689">Ribosomal protein</keyword>
<comment type="subunit">
    <text evidence="7">Part of the 50S ribosomal subunit.</text>
</comment>
<feature type="region of interest" description="Disordered" evidence="8">
    <location>
        <begin position="40"/>
        <end position="102"/>
    </location>
</feature>
<dbReference type="AlphaFoldDB" id="A0A853BLG7"/>
<dbReference type="Proteomes" id="UP000575985">
    <property type="component" value="Unassembled WGS sequence"/>
</dbReference>
<dbReference type="InterPro" id="IPR013005">
    <property type="entry name" value="Ribosomal_uL4-like"/>
</dbReference>
<keyword evidence="5 7" id="KW-0687">Ribonucleoprotein</keyword>
<evidence type="ECO:0000256" key="2">
    <source>
        <dbReference type="ARBA" id="ARBA00022730"/>
    </source>
</evidence>
<evidence type="ECO:0000256" key="4">
    <source>
        <dbReference type="ARBA" id="ARBA00022980"/>
    </source>
</evidence>
<name>A0A853BLG7_9ACTN</name>
<dbReference type="GO" id="GO:0003735">
    <property type="term" value="F:structural constituent of ribosome"/>
    <property type="evidence" value="ECO:0007669"/>
    <property type="project" value="InterPro"/>
</dbReference>
<evidence type="ECO:0000256" key="8">
    <source>
        <dbReference type="SAM" id="MobiDB-lite"/>
    </source>
</evidence>
<dbReference type="InterPro" id="IPR002136">
    <property type="entry name" value="Ribosomal_uL4"/>
</dbReference>
<feature type="compositionally biased region" description="Polar residues" evidence="8">
    <location>
        <begin position="40"/>
        <end position="51"/>
    </location>
</feature>
<evidence type="ECO:0000256" key="3">
    <source>
        <dbReference type="ARBA" id="ARBA00022884"/>
    </source>
</evidence>
<sequence length="224" mass="24606">MATTVEVKSPEGKAGRSVELPESIFDQKVNIPLMHQVVNGQQAAARQGTHSTKTRGEVRGGGKKPYRQKGTGRARQGSTRAPQFTGGGVVHGPKPRDYSQRTPKKMKAAALRGALSDRARHNRVHIISEFLGEDVTSQRTKTALKALRGITESTKVLVVLDRDDHHNRTALRNLPEVHILDADQVNTYDVLRADDIVFTERGYDEFVAHAQGGARAAEAQEEDQ</sequence>
<keyword evidence="2 7" id="KW-0699">rRNA-binding</keyword>
<evidence type="ECO:0000256" key="1">
    <source>
        <dbReference type="ARBA" id="ARBA00010528"/>
    </source>
</evidence>
<gene>
    <name evidence="7" type="primary">rplD</name>
    <name evidence="9" type="ORF">HNR12_002605</name>
</gene>
<dbReference type="NCBIfam" id="TIGR03953">
    <property type="entry name" value="rplD_bact"/>
    <property type="match status" value="1"/>
</dbReference>
<comment type="function">
    <text evidence="7">One of the primary rRNA binding proteins, this protein initially binds near the 5'-end of the 23S rRNA. It is important during the early stages of 50S assembly. It makes multiple contacts with different domains of the 23S rRNA in the assembled 50S subunit and ribosome.</text>
</comment>
<dbReference type="Pfam" id="PF00573">
    <property type="entry name" value="Ribosomal_L4"/>
    <property type="match status" value="1"/>
</dbReference>
<dbReference type="FunFam" id="3.40.1370.10:FF:000004">
    <property type="entry name" value="50S ribosomal protein L4"/>
    <property type="match status" value="1"/>
</dbReference>
<keyword evidence="10" id="KW-1185">Reference proteome</keyword>
<comment type="caution">
    <text evidence="9">The sequence shown here is derived from an EMBL/GenBank/DDBJ whole genome shotgun (WGS) entry which is preliminary data.</text>
</comment>
<dbReference type="Gene3D" id="3.40.1370.10">
    <property type="match status" value="1"/>
</dbReference>
<dbReference type="GO" id="GO:1990904">
    <property type="term" value="C:ribonucleoprotein complex"/>
    <property type="evidence" value="ECO:0007669"/>
    <property type="project" value="UniProtKB-KW"/>
</dbReference>
<dbReference type="InterPro" id="IPR023574">
    <property type="entry name" value="Ribosomal_uL4_dom_sf"/>
</dbReference>
<evidence type="ECO:0000256" key="7">
    <source>
        <dbReference type="HAMAP-Rule" id="MF_01328"/>
    </source>
</evidence>
<accession>A0A853BLG7</accession>
<comment type="function">
    <text evidence="7">Forms part of the polypeptide exit tunnel.</text>
</comment>
<evidence type="ECO:0000256" key="5">
    <source>
        <dbReference type="ARBA" id="ARBA00023274"/>
    </source>
</evidence>
<feature type="region of interest" description="Disordered" evidence="8">
    <location>
        <begin position="1"/>
        <end position="20"/>
    </location>
</feature>